<protein>
    <submittedName>
        <fullName evidence="2">Uncharacterized protein</fullName>
    </submittedName>
</protein>
<organism evidence="2 3">
    <name type="scientific">Clostridium collagenovorans DSM 3089</name>
    <dbReference type="NCBI Taxonomy" id="1121306"/>
    <lineage>
        <taxon>Bacteria</taxon>
        <taxon>Bacillati</taxon>
        <taxon>Bacillota</taxon>
        <taxon>Clostridia</taxon>
        <taxon>Eubacteriales</taxon>
        <taxon>Clostridiaceae</taxon>
        <taxon>Clostridium</taxon>
    </lineage>
</organism>
<dbReference type="EMBL" id="FQXP01000003">
    <property type="protein sequence ID" value="SHH53517.1"/>
    <property type="molecule type" value="Genomic_DNA"/>
</dbReference>
<evidence type="ECO:0000256" key="1">
    <source>
        <dbReference type="SAM" id="MobiDB-lite"/>
    </source>
</evidence>
<gene>
    <name evidence="2" type="ORF">SAMN02745196_00693</name>
</gene>
<feature type="region of interest" description="Disordered" evidence="1">
    <location>
        <begin position="19"/>
        <end position="55"/>
    </location>
</feature>
<sequence>MKDKAVEKNLELMKKIIAEKKAKSASTKDNSRPIKSIGEVRGAKRSNNGGGLFDK</sequence>
<accession>A0A1M5TRX6</accession>
<reference evidence="2 3" key="1">
    <citation type="submission" date="2016-11" db="EMBL/GenBank/DDBJ databases">
        <authorList>
            <person name="Jaros S."/>
            <person name="Januszkiewicz K."/>
            <person name="Wedrychowicz H."/>
        </authorList>
    </citation>
    <scope>NUCLEOTIDE SEQUENCE [LARGE SCALE GENOMIC DNA]</scope>
    <source>
        <strain evidence="2 3">DSM 3089</strain>
    </source>
</reference>
<dbReference type="AlphaFoldDB" id="A0A1M5TRX6"/>
<evidence type="ECO:0000313" key="2">
    <source>
        <dbReference type="EMBL" id="SHH53517.1"/>
    </source>
</evidence>
<dbReference type="RefSeq" id="WP_178138938.1">
    <property type="nucleotide sequence ID" value="NZ_FQXP01000003.1"/>
</dbReference>
<name>A0A1M5TRX6_9CLOT</name>
<dbReference type="Proteomes" id="UP000184526">
    <property type="component" value="Unassembled WGS sequence"/>
</dbReference>
<keyword evidence="3" id="KW-1185">Reference proteome</keyword>
<proteinExistence type="predicted"/>
<evidence type="ECO:0000313" key="3">
    <source>
        <dbReference type="Proteomes" id="UP000184526"/>
    </source>
</evidence>